<dbReference type="Proteomes" id="UP000321944">
    <property type="component" value="Chromosome"/>
</dbReference>
<sequence>MGRLGNEKHKNDDKVMNFKVGNDNVQLSINLVKRYLSGDNPNVTESEIMYFMKLCKARGLNPYIRDAYLIKYGNQPAAIIVAKDAVEKRAIQNPKYDGKEVGIYVENKETGELIKREGSILRKNKEELVGAWCTVYRKDWKYPITKEVNFDEYIQKKKDGTPNTNWENRPVTMITKVAIVQALREAFIEELSGMYEAEEMGVNESELDNTPVQVTESYSNDNIEDAVEVISENEDDGNPF</sequence>
<gene>
    <name evidence="1" type="ORF">JMUB3936_0305</name>
</gene>
<dbReference type="InterPro" id="IPR018330">
    <property type="entry name" value="RecT_fam"/>
</dbReference>
<dbReference type="GO" id="GO:0003677">
    <property type="term" value="F:DNA binding"/>
    <property type="evidence" value="ECO:0007669"/>
    <property type="project" value="InterPro"/>
</dbReference>
<dbReference type="OrthoDB" id="7889018at2"/>
<dbReference type="NCBIfam" id="TIGR01913">
    <property type="entry name" value="bet_lambda"/>
    <property type="match status" value="1"/>
</dbReference>
<dbReference type="EMBL" id="AP019841">
    <property type="protein sequence ID" value="BBM54027.1"/>
    <property type="molecule type" value="Genomic_DNA"/>
</dbReference>
<organism evidence="1 2">
    <name type="scientific">Leptotrichia wadei</name>
    <dbReference type="NCBI Taxonomy" id="157687"/>
    <lineage>
        <taxon>Bacteria</taxon>
        <taxon>Fusobacteriati</taxon>
        <taxon>Fusobacteriota</taxon>
        <taxon>Fusobacteriia</taxon>
        <taxon>Fusobacteriales</taxon>
        <taxon>Leptotrichiaceae</taxon>
        <taxon>Leptotrichia</taxon>
    </lineage>
</organism>
<evidence type="ECO:0000313" key="2">
    <source>
        <dbReference type="Proteomes" id="UP000321944"/>
    </source>
</evidence>
<accession>A0A510KRY5</accession>
<evidence type="ECO:0000313" key="1">
    <source>
        <dbReference type="EMBL" id="BBM54027.1"/>
    </source>
</evidence>
<protein>
    <submittedName>
        <fullName evidence="1">Phage recombination protein Bet</fullName>
    </submittedName>
</protein>
<reference evidence="1 2" key="1">
    <citation type="submission" date="2019-07" db="EMBL/GenBank/DDBJ databases">
        <title>Complete Genome Sequence of Leptotrichia wadei Strain JMUB3936.</title>
        <authorList>
            <person name="Watanabe S."/>
            <person name="Cui L."/>
        </authorList>
    </citation>
    <scope>NUCLEOTIDE SEQUENCE [LARGE SCALE GENOMIC DNA]</scope>
    <source>
        <strain evidence="1 2">JMUB3936</strain>
    </source>
</reference>
<dbReference type="InterPro" id="IPR010183">
    <property type="entry name" value="Phage_lambda_Bet"/>
</dbReference>
<proteinExistence type="predicted"/>
<dbReference type="RefSeq" id="WP_147002877.1">
    <property type="nucleotide sequence ID" value="NZ_AP019841.1"/>
</dbReference>
<dbReference type="Pfam" id="PF03837">
    <property type="entry name" value="RecT"/>
    <property type="match status" value="1"/>
</dbReference>
<dbReference type="GO" id="GO:0006310">
    <property type="term" value="P:DNA recombination"/>
    <property type="evidence" value="ECO:0007669"/>
    <property type="project" value="InterPro"/>
</dbReference>
<name>A0A510KRY5_9FUSO</name>
<dbReference type="AlphaFoldDB" id="A0A510KRY5"/>